<feature type="compositionally biased region" description="Basic and acidic residues" evidence="8">
    <location>
        <begin position="24"/>
        <end position="33"/>
    </location>
</feature>
<evidence type="ECO:0000256" key="7">
    <source>
        <dbReference type="PROSITE-ProRule" id="PRU10141"/>
    </source>
</evidence>
<evidence type="ECO:0000256" key="4">
    <source>
        <dbReference type="ARBA" id="ARBA00022741"/>
    </source>
</evidence>
<feature type="region of interest" description="Disordered" evidence="8">
    <location>
        <begin position="667"/>
        <end position="775"/>
    </location>
</feature>
<organism evidence="11 12">
    <name type="scientific">Discostella pseudostelligera</name>
    <dbReference type="NCBI Taxonomy" id="259834"/>
    <lineage>
        <taxon>Eukaryota</taxon>
        <taxon>Sar</taxon>
        <taxon>Stramenopiles</taxon>
        <taxon>Ochrophyta</taxon>
        <taxon>Bacillariophyta</taxon>
        <taxon>Coscinodiscophyceae</taxon>
        <taxon>Thalassiosirophycidae</taxon>
        <taxon>Stephanodiscales</taxon>
        <taxon>Stephanodiscaceae</taxon>
        <taxon>Discostella</taxon>
    </lineage>
</organism>
<feature type="compositionally biased region" description="Low complexity" evidence="8">
    <location>
        <begin position="608"/>
        <end position="622"/>
    </location>
</feature>
<dbReference type="InterPro" id="IPR000961">
    <property type="entry name" value="AGC-kinase_C"/>
</dbReference>
<dbReference type="InterPro" id="IPR045270">
    <property type="entry name" value="STKc_AGC"/>
</dbReference>
<keyword evidence="3" id="KW-0808">Transferase</keyword>
<dbReference type="Gene3D" id="1.10.510.10">
    <property type="entry name" value="Transferase(Phosphotransferase) domain 1"/>
    <property type="match status" value="1"/>
</dbReference>
<dbReference type="PROSITE" id="PS00107">
    <property type="entry name" value="PROTEIN_KINASE_ATP"/>
    <property type="match status" value="1"/>
</dbReference>
<dbReference type="CDD" id="cd05123">
    <property type="entry name" value="STKc_AGC"/>
    <property type="match status" value="1"/>
</dbReference>
<keyword evidence="6 7" id="KW-0067">ATP-binding</keyword>
<dbReference type="Proteomes" id="UP001530293">
    <property type="component" value="Unassembled WGS sequence"/>
</dbReference>
<evidence type="ECO:0000256" key="5">
    <source>
        <dbReference type="ARBA" id="ARBA00022777"/>
    </source>
</evidence>
<evidence type="ECO:0000256" key="8">
    <source>
        <dbReference type="SAM" id="MobiDB-lite"/>
    </source>
</evidence>
<dbReference type="Gene3D" id="3.30.200.20">
    <property type="entry name" value="Phosphorylase Kinase, domain 1"/>
    <property type="match status" value="1"/>
</dbReference>
<dbReference type="AlphaFoldDB" id="A0ABD3M4T2"/>
<evidence type="ECO:0000259" key="9">
    <source>
        <dbReference type="PROSITE" id="PS50011"/>
    </source>
</evidence>
<evidence type="ECO:0008006" key="13">
    <source>
        <dbReference type="Google" id="ProtNLM"/>
    </source>
</evidence>
<reference evidence="11 12" key="1">
    <citation type="submission" date="2024-10" db="EMBL/GenBank/DDBJ databases">
        <title>Updated reference genomes for cyclostephanoid diatoms.</title>
        <authorList>
            <person name="Roberts W.R."/>
            <person name="Alverson A.J."/>
        </authorList>
    </citation>
    <scope>NUCLEOTIDE SEQUENCE [LARGE SCALE GENOMIC DNA]</scope>
    <source>
        <strain evidence="11 12">AJA232-27</strain>
    </source>
</reference>
<feature type="compositionally biased region" description="Basic residues" evidence="8">
    <location>
        <begin position="514"/>
        <end position="525"/>
    </location>
</feature>
<evidence type="ECO:0000313" key="11">
    <source>
        <dbReference type="EMBL" id="KAL3759040.1"/>
    </source>
</evidence>
<evidence type="ECO:0000256" key="2">
    <source>
        <dbReference type="ARBA" id="ARBA00022553"/>
    </source>
</evidence>
<evidence type="ECO:0000256" key="6">
    <source>
        <dbReference type="ARBA" id="ARBA00022840"/>
    </source>
</evidence>
<evidence type="ECO:0000256" key="1">
    <source>
        <dbReference type="ARBA" id="ARBA00022527"/>
    </source>
</evidence>
<keyword evidence="4 7" id="KW-0547">Nucleotide-binding</keyword>
<dbReference type="InterPro" id="IPR000719">
    <property type="entry name" value="Prot_kinase_dom"/>
</dbReference>
<feature type="compositionally biased region" description="Basic and acidic residues" evidence="8">
    <location>
        <begin position="594"/>
        <end position="606"/>
    </location>
</feature>
<dbReference type="FunFam" id="1.10.510.10:FF:000048">
    <property type="entry name" value="Protein kinase C"/>
    <property type="match status" value="1"/>
</dbReference>
<name>A0ABD3M4T2_9STRA</name>
<feature type="compositionally biased region" description="Polar residues" evidence="8">
    <location>
        <begin position="669"/>
        <end position="683"/>
    </location>
</feature>
<keyword evidence="5" id="KW-0418">Kinase</keyword>
<gene>
    <name evidence="11" type="ORF">ACHAWU_008649</name>
</gene>
<dbReference type="InterPro" id="IPR008271">
    <property type="entry name" value="Ser/Thr_kinase_AS"/>
</dbReference>
<dbReference type="InterPro" id="IPR017441">
    <property type="entry name" value="Protein_kinase_ATP_BS"/>
</dbReference>
<accession>A0ABD3M4T2</accession>
<feature type="domain" description="AGC-kinase C-terminal" evidence="10">
    <location>
        <begin position="396"/>
        <end position="471"/>
    </location>
</feature>
<keyword evidence="2" id="KW-0597">Phosphoprotein</keyword>
<dbReference type="GO" id="GO:0004674">
    <property type="term" value="F:protein serine/threonine kinase activity"/>
    <property type="evidence" value="ECO:0007669"/>
    <property type="project" value="UniProtKB-KW"/>
</dbReference>
<feature type="compositionally biased region" description="Polar residues" evidence="8">
    <location>
        <begin position="62"/>
        <end position="106"/>
    </location>
</feature>
<dbReference type="Pfam" id="PF00069">
    <property type="entry name" value="Pkinase"/>
    <property type="match status" value="1"/>
</dbReference>
<feature type="compositionally biased region" description="Basic and acidic residues" evidence="8">
    <location>
        <begin position="503"/>
        <end position="513"/>
    </location>
</feature>
<dbReference type="EMBL" id="JALLBG020000214">
    <property type="protein sequence ID" value="KAL3759040.1"/>
    <property type="molecule type" value="Genomic_DNA"/>
</dbReference>
<keyword evidence="12" id="KW-1185">Reference proteome</keyword>
<evidence type="ECO:0000256" key="3">
    <source>
        <dbReference type="ARBA" id="ARBA00022679"/>
    </source>
</evidence>
<dbReference type="SUPFAM" id="SSF56112">
    <property type="entry name" value="Protein kinase-like (PK-like)"/>
    <property type="match status" value="1"/>
</dbReference>
<evidence type="ECO:0000259" key="10">
    <source>
        <dbReference type="PROSITE" id="PS51285"/>
    </source>
</evidence>
<comment type="caution">
    <text evidence="11">The sequence shown here is derived from an EMBL/GenBank/DDBJ whole genome shotgun (WGS) entry which is preliminary data.</text>
</comment>
<feature type="region of interest" description="Disordered" evidence="8">
    <location>
        <begin position="1"/>
        <end position="111"/>
    </location>
</feature>
<sequence length="775" mass="84701">MIMAATDIMDDRPSSPAMAIGAFEMKEESKEFSRSLAISTSPSHHETDTPAVQDGEIHDSIINPTSEDASSNSLDTSTPSQDLPSSDDLNQTSGEVSSNSNAQQDLASPDESALGKRFIAPKDFELLKVIGMGAFGKVLQVRNRHSSKIYAMKVISKRLIKRKGSYVENILAERNILKKIANHPFIVTMHASFQTKEKLFIIMDLCSGGELFLKLGREGIFRERTAAFYLAEITLALEHLHNINVLHRDLKPENILLGSDGHCRLTDFGLAKDFTGSGSDDNERARTLCGTCEYMAPEMVARKWYGKSADYWSLGCIAYEMLSGQPPFSSNKGGSKELFRKIMNERVRMPDGASAAACKLLKGLLNRDAGNRLGAARGNMFEVGGVGALKQQPFFSGLDWGKLELKEITPPEEFSVDSDEDLRHFHDEFVNMALPRSVKEMSKLDFLPRHCESEHFRGFSFIGEGFQLPERNSMEQDHYWNNCDDDGESLSECASSVFDDDCGEVKAPEPIQEKKKRPPRKKKNKQPPVPPLETTDEGTEPIENNAVPTEESAGCDQEVVVAVTVPSETNVTSPDREETVSAPEHFGKQTPPIESKHRDVSTDKIPHVSSVTSNTPNTTVKTLNPNAKVWGGSALPVPAPPPIATNQTAGLQFNLVQSKPTWASLAGSKDNSFNSRGETQTVAAATPSVGSFMPPRSPASGSASNSDWRTHVVSHNKRGPSPKSTAKQILIPPPPTAGQSGQMSWPTLEDFPPPPGAEPTVQKPTKPIGVWGRPP</sequence>
<feature type="binding site" evidence="7">
    <location>
        <position position="153"/>
    </location>
    <ligand>
        <name>ATP</name>
        <dbReference type="ChEBI" id="CHEBI:30616"/>
    </ligand>
</feature>
<dbReference type="FunFam" id="3.30.200.20:FF:000042">
    <property type="entry name" value="Aurora kinase A"/>
    <property type="match status" value="1"/>
</dbReference>
<proteinExistence type="predicted"/>
<protein>
    <recommendedName>
        <fullName evidence="13">Non-specific serine/threonine protein kinase</fullName>
    </recommendedName>
</protein>
<dbReference type="PROSITE" id="PS51285">
    <property type="entry name" value="AGC_KINASE_CTER"/>
    <property type="match status" value="1"/>
</dbReference>
<dbReference type="SMART" id="SM00220">
    <property type="entry name" value="S_TKc"/>
    <property type="match status" value="1"/>
</dbReference>
<keyword evidence="1" id="KW-0723">Serine/threonine-protein kinase</keyword>
<feature type="domain" description="Protein kinase" evidence="9">
    <location>
        <begin position="124"/>
        <end position="395"/>
    </location>
</feature>
<evidence type="ECO:0000313" key="12">
    <source>
        <dbReference type="Proteomes" id="UP001530293"/>
    </source>
</evidence>
<dbReference type="PANTHER" id="PTHR24351">
    <property type="entry name" value="RIBOSOMAL PROTEIN S6 KINASE"/>
    <property type="match status" value="1"/>
</dbReference>
<dbReference type="InterPro" id="IPR011009">
    <property type="entry name" value="Kinase-like_dom_sf"/>
</dbReference>
<dbReference type="PROSITE" id="PS00108">
    <property type="entry name" value="PROTEIN_KINASE_ST"/>
    <property type="match status" value="1"/>
</dbReference>
<feature type="region of interest" description="Disordered" evidence="8">
    <location>
        <begin position="501"/>
        <end position="625"/>
    </location>
</feature>
<dbReference type="GO" id="GO:0005524">
    <property type="term" value="F:ATP binding"/>
    <property type="evidence" value="ECO:0007669"/>
    <property type="project" value="UniProtKB-UniRule"/>
</dbReference>
<dbReference type="PROSITE" id="PS50011">
    <property type="entry name" value="PROTEIN_KINASE_DOM"/>
    <property type="match status" value="1"/>
</dbReference>